<evidence type="ECO:0000313" key="1">
    <source>
        <dbReference type="EMBL" id="KAJ1145302.1"/>
    </source>
</evidence>
<organism evidence="1 2">
    <name type="scientific">Pleurodeles waltl</name>
    <name type="common">Iberian ribbed newt</name>
    <dbReference type="NCBI Taxonomy" id="8319"/>
    <lineage>
        <taxon>Eukaryota</taxon>
        <taxon>Metazoa</taxon>
        <taxon>Chordata</taxon>
        <taxon>Craniata</taxon>
        <taxon>Vertebrata</taxon>
        <taxon>Euteleostomi</taxon>
        <taxon>Amphibia</taxon>
        <taxon>Batrachia</taxon>
        <taxon>Caudata</taxon>
        <taxon>Salamandroidea</taxon>
        <taxon>Salamandridae</taxon>
        <taxon>Pleurodelinae</taxon>
        <taxon>Pleurodeles</taxon>
    </lineage>
</organism>
<dbReference type="AlphaFoldDB" id="A0AAV7QXP8"/>
<accession>A0AAV7QXP8</accession>
<sequence length="77" mass="8376">MELTGPQLPLLRRATLSIPGARTGGAHLCLCSRASFSLHCSYDALLCSTQRQCKAPRSRPYSGAYWLVTADLPLGRL</sequence>
<protein>
    <submittedName>
        <fullName evidence="1">Uncharacterized protein</fullName>
    </submittedName>
</protein>
<dbReference type="EMBL" id="JANPWB010000010">
    <property type="protein sequence ID" value="KAJ1145302.1"/>
    <property type="molecule type" value="Genomic_DNA"/>
</dbReference>
<keyword evidence="2" id="KW-1185">Reference proteome</keyword>
<gene>
    <name evidence="1" type="ORF">NDU88_011591</name>
</gene>
<proteinExistence type="predicted"/>
<evidence type="ECO:0000313" key="2">
    <source>
        <dbReference type="Proteomes" id="UP001066276"/>
    </source>
</evidence>
<comment type="caution">
    <text evidence="1">The sequence shown here is derived from an EMBL/GenBank/DDBJ whole genome shotgun (WGS) entry which is preliminary data.</text>
</comment>
<dbReference type="Proteomes" id="UP001066276">
    <property type="component" value="Chromosome 6"/>
</dbReference>
<name>A0AAV7QXP8_PLEWA</name>
<reference evidence="1" key="1">
    <citation type="journal article" date="2022" name="bioRxiv">
        <title>Sequencing and chromosome-scale assembly of the giantPleurodeles waltlgenome.</title>
        <authorList>
            <person name="Brown T."/>
            <person name="Elewa A."/>
            <person name="Iarovenko S."/>
            <person name="Subramanian E."/>
            <person name="Araus A.J."/>
            <person name="Petzold A."/>
            <person name="Susuki M."/>
            <person name="Suzuki K.-i.T."/>
            <person name="Hayashi T."/>
            <person name="Toyoda A."/>
            <person name="Oliveira C."/>
            <person name="Osipova E."/>
            <person name="Leigh N.D."/>
            <person name="Simon A."/>
            <person name="Yun M.H."/>
        </authorList>
    </citation>
    <scope>NUCLEOTIDE SEQUENCE</scope>
    <source>
        <strain evidence="1">20211129_DDA</strain>
        <tissue evidence="1">Liver</tissue>
    </source>
</reference>